<dbReference type="InterPro" id="IPR032675">
    <property type="entry name" value="LRR_dom_sf"/>
</dbReference>
<organism evidence="5 6">
    <name type="scientific">Trichuris suis</name>
    <name type="common">pig whipworm</name>
    <dbReference type="NCBI Taxonomy" id="68888"/>
    <lineage>
        <taxon>Eukaryota</taxon>
        <taxon>Metazoa</taxon>
        <taxon>Ecdysozoa</taxon>
        <taxon>Nematoda</taxon>
        <taxon>Enoplea</taxon>
        <taxon>Dorylaimia</taxon>
        <taxon>Trichinellida</taxon>
        <taxon>Trichuridae</taxon>
        <taxon>Trichuris</taxon>
    </lineage>
</organism>
<dbReference type="InterPro" id="IPR001611">
    <property type="entry name" value="Leu-rich_rpt"/>
</dbReference>
<accession>A0A085MJE2</accession>
<reference evidence="5 6" key="1">
    <citation type="journal article" date="2014" name="Nat. Genet.">
        <title>Genome and transcriptome of the porcine whipworm Trichuris suis.</title>
        <authorList>
            <person name="Jex A.R."/>
            <person name="Nejsum P."/>
            <person name="Schwarz E.M."/>
            <person name="Hu L."/>
            <person name="Young N.D."/>
            <person name="Hall R.S."/>
            <person name="Korhonen P.K."/>
            <person name="Liao S."/>
            <person name="Thamsborg S."/>
            <person name="Xia J."/>
            <person name="Xu P."/>
            <person name="Wang S."/>
            <person name="Scheerlinck J.P."/>
            <person name="Hofmann A."/>
            <person name="Sternberg P.W."/>
            <person name="Wang J."/>
            <person name="Gasser R.B."/>
        </authorList>
    </citation>
    <scope>NUCLEOTIDE SEQUENCE [LARGE SCALE GENOMIC DNA]</scope>
    <source>
        <strain evidence="5">DCEP-RM93M</strain>
    </source>
</reference>
<protein>
    <recommendedName>
        <fullName evidence="7">Leucine Rich repeat-containing domain protein</fullName>
    </recommendedName>
</protein>
<evidence type="ECO:0008006" key="7">
    <source>
        <dbReference type="Google" id="ProtNLM"/>
    </source>
</evidence>
<dbReference type="EMBL" id="KL363189">
    <property type="protein sequence ID" value="KFD57338.1"/>
    <property type="molecule type" value="Genomic_DNA"/>
</dbReference>
<keyword evidence="1" id="KW-0433">Leucine-rich repeat</keyword>
<dbReference type="Pfam" id="PF00560">
    <property type="entry name" value="LRR_1"/>
    <property type="match status" value="1"/>
</dbReference>
<feature type="region of interest" description="Disordered" evidence="3">
    <location>
        <begin position="520"/>
        <end position="542"/>
    </location>
</feature>
<evidence type="ECO:0000256" key="3">
    <source>
        <dbReference type="SAM" id="MobiDB-lite"/>
    </source>
</evidence>
<proteinExistence type="predicted"/>
<feature type="chain" id="PRO_5001795278" description="Leucine Rich repeat-containing domain protein" evidence="4">
    <location>
        <begin position="36"/>
        <end position="565"/>
    </location>
</feature>
<keyword evidence="6" id="KW-1185">Reference proteome</keyword>
<sequence>MEFSSKLSNSRDTGKSICTALFITLLLSCMNMVQGCPMDMQRDPCSCFDPEWQSFDAVPGNHGFSKYGKPMIVHCNAAANIEELRDSLRPLQRENTEILLLRIFQTDMKNLTAGMFEGMHVSRLSLRKNGLRIAEPTALSGTIQETLESLDLNDNDFEAIPIAALRGLKQLRHLSLANNKIFSVSSNTFASFASRDRLRSLDLSGNFIQQLHPMATAALARLEDLNLQRNNFMDVPLPAIQKHSSTLKNLDLALNYFSKMPRPGLQLPQLISLSLEYNRIDSLPAWMFEGTPNLLYLYLRGNKLQRLDPKAFCNIRELQYLSLGDFGVKRLNAEMLQCLPDLSRLDVTDGSLENIEIGALQKMPNLGSINLRNNRITRIDRSTFAGLVRLYSIDLSNNRLSRISNFAFSSLPSLRHLDISRNELELLEPNTFDKSFQETTDGRSIYLCDNPWICDTKLNWFRRWLRENIEIVVDGPDCQAVCQEPPQLLNWPIRFLNPPPQHLGNIQPNFVPPKVEANEELTEAEEQTEQATSRFEPHDSSTLEVLTGTMPKPLKQLFNAASSGK</sequence>
<dbReference type="SMART" id="SM00369">
    <property type="entry name" value="LRR_TYP"/>
    <property type="match status" value="10"/>
</dbReference>
<feature type="signal peptide" evidence="4">
    <location>
        <begin position="1"/>
        <end position="35"/>
    </location>
</feature>
<evidence type="ECO:0000313" key="6">
    <source>
        <dbReference type="Proteomes" id="UP000030764"/>
    </source>
</evidence>
<dbReference type="Gene3D" id="3.80.10.10">
    <property type="entry name" value="Ribonuclease Inhibitor"/>
    <property type="match status" value="3"/>
</dbReference>
<dbReference type="InterPro" id="IPR003591">
    <property type="entry name" value="Leu-rich_rpt_typical-subtyp"/>
</dbReference>
<dbReference type="PROSITE" id="PS51257">
    <property type="entry name" value="PROKAR_LIPOPROTEIN"/>
    <property type="match status" value="1"/>
</dbReference>
<evidence type="ECO:0000256" key="4">
    <source>
        <dbReference type="SAM" id="SignalP"/>
    </source>
</evidence>
<name>A0A085MJE2_9BILA</name>
<dbReference type="Proteomes" id="UP000030764">
    <property type="component" value="Unassembled WGS sequence"/>
</dbReference>
<dbReference type="SUPFAM" id="SSF52058">
    <property type="entry name" value="L domain-like"/>
    <property type="match status" value="1"/>
</dbReference>
<dbReference type="PRINTS" id="PR00019">
    <property type="entry name" value="LEURICHRPT"/>
</dbReference>
<dbReference type="Pfam" id="PF13855">
    <property type="entry name" value="LRR_8"/>
    <property type="match status" value="3"/>
</dbReference>
<dbReference type="PANTHER" id="PTHR24366">
    <property type="entry name" value="IG(IMMUNOGLOBULIN) AND LRR(LEUCINE RICH REPEAT) DOMAINS"/>
    <property type="match status" value="1"/>
</dbReference>
<keyword evidence="4" id="KW-0732">Signal</keyword>
<gene>
    <name evidence="5" type="ORF">M513_01849</name>
</gene>
<evidence type="ECO:0000256" key="1">
    <source>
        <dbReference type="ARBA" id="ARBA00022614"/>
    </source>
</evidence>
<evidence type="ECO:0000313" key="5">
    <source>
        <dbReference type="EMBL" id="KFD57338.1"/>
    </source>
</evidence>
<dbReference type="AlphaFoldDB" id="A0A085MJE2"/>
<dbReference type="PANTHER" id="PTHR24366:SF96">
    <property type="entry name" value="LEUCINE RICH REPEAT CONTAINING 53"/>
    <property type="match status" value="1"/>
</dbReference>
<dbReference type="OrthoDB" id="1055097at2759"/>
<keyword evidence="2" id="KW-0677">Repeat</keyword>
<dbReference type="PROSITE" id="PS51450">
    <property type="entry name" value="LRR"/>
    <property type="match status" value="4"/>
</dbReference>
<evidence type="ECO:0000256" key="2">
    <source>
        <dbReference type="ARBA" id="ARBA00022737"/>
    </source>
</evidence>